<accession>A0A4U6XST2</accession>
<feature type="transmembrane region" description="Helical" evidence="2">
    <location>
        <begin position="137"/>
        <end position="157"/>
    </location>
</feature>
<name>A0A4U6XST2_9PEZI</name>
<dbReference type="AlphaFoldDB" id="A0A4U6XST2"/>
<evidence type="ECO:0000256" key="1">
    <source>
        <dbReference type="SAM" id="MobiDB-lite"/>
    </source>
</evidence>
<keyword evidence="2" id="KW-0472">Membrane</keyword>
<feature type="region of interest" description="Disordered" evidence="1">
    <location>
        <begin position="591"/>
        <end position="611"/>
    </location>
</feature>
<keyword evidence="4" id="KW-1185">Reference proteome</keyword>
<protein>
    <submittedName>
        <fullName evidence="3">Uncharacterized protein</fullName>
    </submittedName>
</protein>
<reference evidence="3 4" key="1">
    <citation type="journal article" date="2019" name="PLoS ONE">
        <title>Comparative genome analysis indicates high evolutionary potential of pathogenicity genes in Colletotrichum tanaceti.</title>
        <authorList>
            <person name="Lelwala R.V."/>
            <person name="Korhonen P.K."/>
            <person name="Young N.D."/>
            <person name="Scott J.B."/>
            <person name="Ades P.A."/>
            <person name="Gasser R.B."/>
            <person name="Taylor P.W.J."/>
        </authorList>
    </citation>
    <scope>NUCLEOTIDE SEQUENCE [LARGE SCALE GENOMIC DNA]</scope>
    <source>
        <strain evidence="3">BRIP57314</strain>
    </source>
</reference>
<sequence>MLHLARLHQTPLVLELGLVQRHQKVLLAGLLLVGRALALGVLLGPADGLRRLVLVAARLALLGHRHPLLLGRLAQPGRRLDLLRREAVVGVPRQSLLDLLLTLRRPVAQRLVQAGFHAQLLELLEVRRRENRRRRELLYPLHLGCGVLSVFVVLLLLPLLRVGSVLSCPALLRRGLGILVFRVIDVDPAARVVAVVRVDFPVFGLVAIFLLVFLVGAVLGETLGGALELALLLLPLGQQFDALDTPDRLLSEPLRLDLAAPQAHGCVLASVPLHQQVGADFSVERQETLGSHHGSLVLALAVLDKILQQRVGHRQGLSCADLTDGVETGGGHFGGGGFRDKLVGNLLDERLDRIRGHQAMRSLGQRGQVGGDGLLAGREELDEPRVQADDGELVETDQPRHQLQDKQLVLVRQLRLGVLQVLLEDVLGEALRVVQQVKGGEVERVRLRLAALLLVDLGDGLFVGVGLLLGLLVDADLMLHLVQVNLLLVAAVVVQLLALLVSAEEEPHGADDDLFVVGEGRLLHDVDGLGVGPDLALPQLARELHGPDGLGRGAVGCDEVVEDGLDGAVEGVVRGLGVRIAHLGEDLLEEERPQGLARRGNEDGEQRRQKGRRVDDLLLAQQRQASDNLLAQLGVQHLVVLQQDRLQVVGERDGVFRVQVHGVREEIDQVMERLDVLPRRGRRRDEKDLALALVLAPLLEEVLLVGLGVPADFVLQTRAVKVRN</sequence>
<feature type="transmembrane region" description="Helical" evidence="2">
    <location>
        <begin position="689"/>
        <end position="709"/>
    </location>
</feature>
<gene>
    <name evidence="3" type="ORF">CTA1_642</name>
</gene>
<dbReference type="EMBL" id="PJEX01000017">
    <property type="protein sequence ID" value="TKW58908.1"/>
    <property type="molecule type" value="Genomic_DNA"/>
</dbReference>
<feature type="transmembrane region" description="Helical" evidence="2">
    <location>
        <begin position="200"/>
        <end position="219"/>
    </location>
</feature>
<feature type="transmembrane region" description="Helical" evidence="2">
    <location>
        <begin position="449"/>
        <end position="473"/>
    </location>
</feature>
<evidence type="ECO:0000313" key="3">
    <source>
        <dbReference type="EMBL" id="TKW58908.1"/>
    </source>
</evidence>
<keyword evidence="2" id="KW-0812">Transmembrane</keyword>
<comment type="caution">
    <text evidence="3">The sequence shown here is derived from an EMBL/GenBank/DDBJ whole genome shotgun (WGS) entry which is preliminary data.</text>
</comment>
<feature type="transmembrane region" description="Helical" evidence="2">
    <location>
        <begin position="479"/>
        <end position="501"/>
    </location>
</feature>
<evidence type="ECO:0000256" key="2">
    <source>
        <dbReference type="SAM" id="Phobius"/>
    </source>
</evidence>
<keyword evidence="2" id="KW-1133">Transmembrane helix</keyword>
<dbReference type="Proteomes" id="UP000310108">
    <property type="component" value="Unassembled WGS sequence"/>
</dbReference>
<organism evidence="3 4">
    <name type="scientific">Colletotrichum tanaceti</name>
    <dbReference type="NCBI Taxonomy" id="1306861"/>
    <lineage>
        <taxon>Eukaryota</taxon>
        <taxon>Fungi</taxon>
        <taxon>Dikarya</taxon>
        <taxon>Ascomycota</taxon>
        <taxon>Pezizomycotina</taxon>
        <taxon>Sordariomycetes</taxon>
        <taxon>Hypocreomycetidae</taxon>
        <taxon>Glomerellales</taxon>
        <taxon>Glomerellaceae</taxon>
        <taxon>Colletotrichum</taxon>
        <taxon>Colletotrichum destructivum species complex</taxon>
    </lineage>
</organism>
<evidence type="ECO:0000313" key="4">
    <source>
        <dbReference type="Proteomes" id="UP000310108"/>
    </source>
</evidence>
<proteinExistence type="predicted"/>